<keyword evidence="1" id="KW-1133">Transmembrane helix</keyword>
<dbReference type="EMBL" id="MLJW01000355">
    <property type="protein sequence ID" value="OIQ88851.1"/>
    <property type="molecule type" value="Genomic_DNA"/>
</dbReference>
<gene>
    <name evidence="3" type="ORF">GALL_292740</name>
</gene>
<name>A0A1J5RGX0_9ZZZZ</name>
<evidence type="ECO:0000259" key="2">
    <source>
        <dbReference type="Pfam" id="PF05425"/>
    </source>
</evidence>
<dbReference type="InterPro" id="IPR008457">
    <property type="entry name" value="Cu-R_CopD_dom"/>
</dbReference>
<accession>A0A1J5RGX0</accession>
<dbReference type="AlphaFoldDB" id="A0A1J5RGX0"/>
<comment type="caution">
    <text evidence="3">The sequence shown here is derived from an EMBL/GenBank/DDBJ whole genome shotgun (WGS) entry which is preliminary data.</text>
</comment>
<evidence type="ECO:0000313" key="3">
    <source>
        <dbReference type="EMBL" id="OIQ88851.1"/>
    </source>
</evidence>
<keyword evidence="1" id="KW-0812">Transmembrane</keyword>
<dbReference type="Pfam" id="PF05425">
    <property type="entry name" value="CopD"/>
    <property type="match status" value="1"/>
</dbReference>
<dbReference type="GO" id="GO:0016020">
    <property type="term" value="C:membrane"/>
    <property type="evidence" value="ECO:0007669"/>
    <property type="project" value="InterPro"/>
</dbReference>
<feature type="transmembrane region" description="Helical" evidence="1">
    <location>
        <begin position="80"/>
        <end position="101"/>
    </location>
</feature>
<keyword evidence="1" id="KW-0472">Membrane</keyword>
<feature type="transmembrane region" description="Helical" evidence="1">
    <location>
        <begin position="48"/>
        <end position="68"/>
    </location>
</feature>
<evidence type="ECO:0000256" key="1">
    <source>
        <dbReference type="SAM" id="Phobius"/>
    </source>
</evidence>
<organism evidence="3">
    <name type="scientific">mine drainage metagenome</name>
    <dbReference type="NCBI Taxonomy" id="410659"/>
    <lineage>
        <taxon>unclassified sequences</taxon>
        <taxon>metagenomes</taxon>
        <taxon>ecological metagenomes</taxon>
    </lineage>
</organism>
<reference evidence="3" key="1">
    <citation type="submission" date="2016-10" db="EMBL/GenBank/DDBJ databases">
        <title>Sequence of Gallionella enrichment culture.</title>
        <authorList>
            <person name="Poehlein A."/>
            <person name="Muehling M."/>
            <person name="Daniel R."/>
        </authorList>
    </citation>
    <scope>NUCLEOTIDE SEQUENCE</scope>
</reference>
<sequence>MNGLLIFAHLLGAIVWMGGMAFVLLSLRPAAFAVLEPPLRPRMIFASLQRFFPLVWISIALLLASGLWVMAQTGFAHAPAAWHAMFGIGLLMMALFAHIYFAPFKRARRAAAEQDWAKVAKALQQIHPLVMTNFVLGWIAIAMITLWH</sequence>
<feature type="domain" description="Copper resistance protein D" evidence="2">
    <location>
        <begin position="47"/>
        <end position="146"/>
    </location>
</feature>
<protein>
    <submittedName>
        <fullName evidence="3">Copper resistance protein D</fullName>
    </submittedName>
</protein>
<feature type="transmembrane region" description="Helical" evidence="1">
    <location>
        <begin position="128"/>
        <end position="147"/>
    </location>
</feature>
<proteinExistence type="predicted"/>
<feature type="transmembrane region" description="Helical" evidence="1">
    <location>
        <begin position="6"/>
        <end position="27"/>
    </location>
</feature>